<feature type="region of interest" description="Disordered" evidence="1">
    <location>
        <begin position="287"/>
        <end position="315"/>
    </location>
</feature>
<dbReference type="PANTHER" id="PTHR41317">
    <property type="entry name" value="PD-(D_E)XK NUCLEASE FAMILY TRANSPOSASE"/>
    <property type="match status" value="1"/>
</dbReference>
<dbReference type="NCBIfam" id="TIGR01784">
    <property type="entry name" value="T_den_put_tspse"/>
    <property type="match status" value="1"/>
</dbReference>
<dbReference type="EMBL" id="PGEX01000001">
    <property type="protein sequence ID" value="PJJ42092.1"/>
    <property type="molecule type" value="Genomic_DNA"/>
</dbReference>
<reference evidence="2 3" key="1">
    <citation type="submission" date="2017-11" db="EMBL/GenBank/DDBJ databases">
        <title>Animal gut microbial communities from fecal samples from Wisconsin, USA.</title>
        <authorList>
            <person name="Neumann A."/>
        </authorList>
    </citation>
    <scope>NUCLEOTIDE SEQUENCE [LARGE SCALE GENOMIC DNA]</scope>
    <source>
        <strain evidence="2 3">UWS3</strain>
    </source>
</reference>
<evidence type="ECO:0000313" key="3">
    <source>
        <dbReference type="Proteomes" id="UP000231134"/>
    </source>
</evidence>
<dbReference type="InterPro" id="IPR010106">
    <property type="entry name" value="RpnA"/>
</dbReference>
<dbReference type="PANTHER" id="PTHR41317:SF1">
    <property type="entry name" value="PD-(D_E)XK NUCLEASE FAMILY TRANSPOSASE"/>
    <property type="match status" value="1"/>
</dbReference>
<dbReference type="RefSeq" id="WP_100425983.1">
    <property type="nucleotide sequence ID" value="NZ_PGEX01000001.1"/>
</dbReference>
<sequence length="339" mass="38944">MNRTQHEALLEAMKMDAKNLVKYRKIYKYAYLLCDSVFKIVFAEEKGHSLLISLVNAMLDLHGDSAIKSISLEMQEYPGIFNKKNCILDIIGTTNAGEKVLVEVQQQGDKYFRDRVEYYISRVIENQVHKNEKYELPQIYFIGLLDFEMFPEEPAEYIHHVDEMCHGKKFFPKIQKVFVEIEKFFELENAGTSKDDDSEAAQWLRAIKAIVKEEPVPQKILSNETFQQLISSVELSNFEEELFNLEVKNMTDLKAQHEIGFAEGKEQGFAEGMTEGFAEGKTEGFAEGKTEGFAEGEKAERARAEKEKRELAKGLREDGVPMEIIARRTGLPMDEIEKL</sequence>
<dbReference type="Proteomes" id="UP000231134">
    <property type="component" value="Unassembled WGS sequence"/>
</dbReference>
<comment type="caution">
    <text evidence="2">The sequence shown here is derived from an EMBL/GenBank/DDBJ whole genome shotgun (WGS) entry which is preliminary data.</text>
</comment>
<keyword evidence="3" id="KW-1185">Reference proteome</keyword>
<proteinExistence type="predicted"/>
<dbReference type="AlphaFoldDB" id="A0A2M9A8R0"/>
<dbReference type="OrthoDB" id="9803508at2"/>
<accession>A0A2M9A8R0</accession>
<evidence type="ECO:0000313" key="2">
    <source>
        <dbReference type="EMBL" id="PJJ42092.1"/>
    </source>
</evidence>
<evidence type="ECO:0000256" key="1">
    <source>
        <dbReference type="SAM" id="MobiDB-lite"/>
    </source>
</evidence>
<dbReference type="Pfam" id="PF12784">
    <property type="entry name" value="PDDEXK_2"/>
    <property type="match status" value="1"/>
</dbReference>
<protein>
    <submittedName>
        <fullName evidence="2">Putative transposase/invertase (TIGR01784 family)</fullName>
    </submittedName>
</protein>
<name>A0A2M9A8R0_9BACT</name>
<organism evidence="2 3">
    <name type="scientific">Hallerella succinigenes</name>
    <dbReference type="NCBI Taxonomy" id="1896222"/>
    <lineage>
        <taxon>Bacteria</taxon>
        <taxon>Pseudomonadati</taxon>
        <taxon>Fibrobacterota</taxon>
        <taxon>Fibrobacteria</taxon>
        <taxon>Fibrobacterales</taxon>
        <taxon>Fibrobacteraceae</taxon>
        <taxon>Hallerella</taxon>
    </lineage>
</organism>
<gene>
    <name evidence="2" type="ORF">BGX16_2108</name>
</gene>